<keyword evidence="10" id="KW-1185">Reference proteome</keyword>
<feature type="transmembrane region" description="Helical" evidence="8">
    <location>
        <begin position="106"/>
        <end position="125"/>
    </location>
</feature>
<dbReference type="GO" id="GO:0005886">
    <property type="term" value="C:plasma membrane"/>
    <property type="evidence" value="ECO:0007669"/>
    <property type="project" value="UniProtKB-SubCell"/>
</dbReference>
<dbReference type="Proteomes" id="UP000555728">
    <property type="component" value="Unassembled WGS sequence"/>
</dbReference>
<dbReference type="PANTHER" id="PTHR30269:SF0">
    <property type="entry name" value="MEMBRANE TRANSPORTER PROTEIN YFCA-RELATED"/>
    <property type="match status" value="1"/>
</dbReference>
<dbReference type="RefSeq" id="WP_184430799.1">
    <property type="nucleotide sequence ID" value="NZ_JACIGI010000001.1"/>
</dbReference>
<evidence type="ECO:0000256" key="4">
    <source>
        <dbReference type="ARBA" id="ARBA00022475"/>
    </source>
</evidence>
<reference evidence="9 10" key="1">
    <citation type="submission" date="2020-08" db="EMBL/GenBank/DDBJ databases">
        <title>Genome sequencing of Purple Non-Sulfur Bacteria from various extreme environments.</title>
        <authorList>
            <person name="Mayer M."/>
        </authorList>
    </citation>
    <scope>NUCLEOTIDE SEQUENCE [LARGE SCALE GENOMIC DNA]</scope>
    <source>
        <strain evidence="9 10">JA135</strain>
    </source>
</reference>
<evidence type="ECO:0000313" key="9">
    <source>
        <dbReference type="EMBL" id="MBB4284308.1"/>
    </source>
</evidence>
<evidence type="ECO:0000256" key="8">
    <source>
        <dbReference type="RuleBase" id="RU363041"/>
    </source>
</evidence>
<keyword evidence="4 8" id="KW-1003">Cell membrane</keyword>
<dbReference type="InterPro" id="IPR002781">
    <property type="entry name" value="TM_pro_TauE-like"/>
</dbReference>
<keyword evidence="3" id="KW-0813">Transport</keyword>
<dbReference type="AlphaFoldDB" id="A0A7W6WJ86"/>
<evidence type="ECO:0000256" key="3">
    <source>
        <dbReference type="ARBA" id="ARBA00022448"/>
    </source>
</evidence>
<keyword evidence="6 8" id="KW-1133">Transmembrane helix</keyword>
<feature type="transmembrane region" description="Helical" evidence="8">
    <location>
        <begin position="145"/>
        <end position="166"/>
    </location>
</feature>
<evidence type="ECO:0000256" key="7">
    <source>
        <dbReference type="ARBA" id="ARBA00023136"/>
    </source>
</evidence>
<gene>
    <name evidence="9" type="ORF">GGD88_000014</name>
</gene>
<dbReference type="InterPro" id="IPR052017">
    <property type="entry name" value="TSUP"/>
</dbReference>
<evidence type="ECO:0000313" key="10">
    <source>
        <dbReference type="Proteomes" id="UP000555728"/>
    </source>
</evidence>
<sequence length="246" mass="24979">MDLSIVLMLFAAGLLGGGANAIAGGGTFFTFPALIASGLDPLVANASNAVAIYPGHAAAVPAYRAELRASGRALIGRCLVVGVGGLAGALLLLGTGRALFEGLVPWLLLFATVLFACAGRLQSLARDLHDRPARGLLVEFVFAVYGGYFGAGLGILLMAALTIVGVRDMQMANAQKNLLATLVTTLSVVTFSAAGIVAWPQTLAVLAGALAGGYFGARAARHIPAHALKTVVVLTGLGLSVFYFAA</sequence>
<dbReference type="Pfam" id="PF01925">
    <property type="entry name" value="TauE"/>
    <property type="match status" value="1"/>
</dbReference>
<evidence type="ECO:0000256" key="5">
    <source>
        <dbReference type="ARBA" id="ARBA00022692"/>
    </source>
</evidence>
<evidence type="ECO:0000256" key="2">
    <source>
        <dbReference type="ARBA" id="ARBA00009142"/>
    </source>
</evidence>
<feature type="transmembrane region" description="Helical" evidence="8">
    <location>
        <begin position="227"/>
        <end position="245"/>
    </location>
</feature>
<feature type="transmembrane region" description="Helical" evidence="8">
    <location>
        <begin position="74"/>
        <end position="94"/>
    </location>
</feature>
<feature type="transmembrane region" description="Helical" evidence="8">
    <location>
        <begin position="178"/>
        <end position="197"/>
    </location>
</feature>
<comment type="caution">
    <text evidence="9">The sequence shown here is derived from an EMBL/GenBank/DDBJ whole genome shotgun (WGS) entry which is preliminary data.</text>
</comment>
<proteinExistence type="inferred from homology"/>
<dbReference type="PANTHER" id="PTHR30269">
    <property type="entry name" value="TRANSMEMBRANE PROTEIN YFCA"/>
    <property type="match status" value="1"/>
</dbReference>
<comment type="similarity">
    <text evidence="2 8">Belongs to the 4-toluene sulfonate uptake permease (TSUP) (TC 2.A.102) family.</text>
</comment>
<keyword evidence="7 8" id="KW-0472">Membrane</keyword>
<keyword evidence="5 8" id="KW-0812">Transmembrane</keyword>
<accession>A0A7W6WJ86</accession>
<evidence type="ECO:0000256" key="6">
    <source>
        <dbReference type="ARBA" id="ARBA00022989"/>
    </source>
</evidence>
<comment type="subcellular location">
    <subcellularLocation>
        <location evidence="1 8">Cell membrane</location>
        <topology evidence="1 8">Multi-pass membrane protein</topology>
    </subcellularLocation>
</comment>
<evidence type="ECO:0000256" key="1">
    <source>
        <dbReference type="ARBA" id="ARBA00004651"/>
    </source>
</evidence>
<name>A0A7W6WJ86_9PROT</name>
<organism evidence="9 10">
    <name type="scientific">Roseospira goensis</name>
    <dbReference type="NCBI Taxonomy" id="391922"/>
    <lineage>
        <taxon>Bacteria</taxon>
        <taxon>Pseudomonadati</taxon>
        <taxon>Pseudomonadota</taxon>
        <taxon>Alphaproteobacteria</taxon>
        <taxon>Rhodospirillales</taxon>
        <taxon>Rhodospirillaceae</taxon>
        <taxon>Roseospira</taxon>
    </lineage>
</organism>
<dbReference type="EMBL" id="JACIGI010000001">
    <property type="protein sequence ID" value="MBB4284308.1"/>
    <property type="molecule type" value="Genomic_DNA"/>
</dbReference>
<protein>
    <recommendedName>
        <fullName evidence="8">Probable membrane transporter protein</fullName>
    </recommendedName>
</protein>